<dbReference type="PRINTS" id="PR00150">
    <property type="entry name" value="PEPCARBXLASE"/>
</dbReference>
<gene>
    <name evidence="6" type="ordered locus">Olsu_1361</name>
</gene>
<dbReference type="Proteomes" id="UP000000333">
    <property type="component" value="Chromosome"/>
</dbReference>
<dbReference type="InterPro" id="IPR018129">
    <property type="entry name" value="PEP_COase_Lys_AS"/>
</dbReference>
<organism evidence="6 7">
    <name type="scientific">Olsenella uli (strain ATCC 49627 / DSM 7084 / CCUG 31166 / CIP 109912 / JCM 12494 / LMG 11480 / NCIMB 702895 / VPI D76D-27C)</name>
    <name type="common">Lactobacillus uli</name>
    <dbReference type="NCBI Taxonomy" id="633147"/>
    <lineage>
        <taxon>Bacteria</taxon>
        <taxon>Bacillati</taxon>
        <taxon>Actinomycetota</taxon>
        <taxon>Coriobacteriia</taxon>
        <taxon>Coriobacteriales</taxon>
        <taxon>Atopobiaceae</taxon>
        <taxon>Olsenella</taxon>
    </lineage>
</organism>
<evidence type="ECO:0000256" key="4">
    <source>
        <dbReference type="PROSITE-ProRule" id="PRU10111"/>
    </source>
</evidence>
<dbReference type="GO" id="GO:0006099">
    <property type="term" value="P:tricarboxylic acid cycle"/>
    <property type="evidence" value="ECO:0007669"/>
    <property type="project" value="InterPro"/>
</dbReference>
<dbReference type="PATRIC" id="fig|633147.7.peg.164"/>
<evidence type="ECO:0000256" key="5">
    <source>
        <dbReference type="PROSITE-ProRule" id="PRU10112"/>
    </source>
</evidence>
<accession>E1QWG3</accession>
<sequence length="924" mass="103160">MSEVDRLKDEVAAAAAEVGVNQAELERAAARTALSQVHIPDDLKENMALFLRLVRKVLTEYDPELRHAFDALLADAIRANIEEDATSIDSEGRAAAFADAVSIIDSLDVGPATMLTRAFAAYFHLANICEENYRVKSLRTREQAVPTTEDEDPINDITVAYHQLVDECGRGKALALLNRLEFHPVFTAHPTEARRKAVEGKIRRISALLEERPRLGGASLAENERRMLEEIDALLRTSPIAIKKPTPVEEADTILDIFDATLFDMVPEVYRRFDDWELGEKAGTVAPICPAFFHPGSWIGSDRDGNPNVTARVSRRVAEKFRTHMLETLTEATYRTGRNLTLDASSTKPSDQLLNLWNHQVEMSEVLTAHALEVSASELHRAVMIVISNRLEATIGRTADMMYDSAEDYIADLRVVQHSLAHAGAVRTAYGPLQRLIWQAETFGFHMVEMEFRQHSLVHSRALADIREHGRWGERGELAPMTKEVLDTFRAIGSIQRKNGVKAARRYIISFTQSPQNVADVYELARLAFAHEQDVPTLDVIPLFEQVEDLENAVDTLDEVIKLADVQRRLAQTGRRMEVMLGYSDSSKDAGPTSATLVLHATQERIARWADENNIDLVLMHGRGGAVGRGGGPANRAVLSQPKGSVNCRFKLTEQGEVIFARYGDPTLARRHVESVAGATLLQSAPAIEYINTETTDKYAELAFELDRASRERYLDLLGTEGFAAWFSTVTPLTEIGLMPIGSRPAKRGLGAKSLDDLRTIPWIFSWSQARTNLAAWYGLGSACERFGDLERLREAYAEWPLFTTFVDNIEMSLSKTDERIARMYLALGDREDLNAKVLDEMALTRKWVLAITGNDWPLQNRRVLGPVIRMRLPFVNVLSVMQARALATMRTKGDKLTPEERERFIYLILCTVSGVSAGLQNTG</sequence>
<dbReference type="GO" id="GO:0008964">
    <property type="term" value="F:phosphoenolpyruvate carboxylase activity"/>
    <property type="evidence" value="ECO:0007669"/>
    <property type="project" value="UniProtKB-EC"/>
</dbReference>
<evidence type="ECO:0000313" key="7">
    <source>
        <dbReference type="Proteomes" id="UP000000333"/>
    </source>
</evidence>
<proteinExistence type="predicted"/>
<dbReference type="GO" id="GO:0015977">
    <property type="term" value="P:carbon fixation"/>
    <property type="evidence" value="ECO:0007669"/>
    <property type="project" value="InterPro"/>
</dbReference>
<name>E1QWG3_OLSUV</name>
<evidence type="ECO:0000256" key="1">
    <source>
        <dbReference type="ARBA" id="ARBA00003670"/>
    </source>
</evidence>
<dbReference type="Pfam" id="PF00311">
    <property type="entry name" value="PEPcase"/>
    <property type="match status" value="2"/>
</dbReference>
<dbReference type="HOGENOM" id="CLU_006557_2_0_11"/>
<evidence type="ECO:0000313" key="6">
    <source>
        <dbReference type="EMBL" id="ADK68466.1"/>
    </source>
</evidence>
<dbReference type="KEGG" id="ols:Olsu_1361"/>
<evidence type="ECO:0000256" key="2">
    <source>
        <dbReference type="ARBA" id="ARBA00022419"/>
    </source>
</evidence>
<comment type="function">
    <text evidence="1">Forms oxaloacetate, a four-carbon dicarboxylic acid source for the tricarboxylic acid cycle.</text>
</comment>
<dbReference type="InterPro" id="IPR015813">
    <property type="entry name" value="Pyrv/PenolPyrv_kinase-like_dom"/>
</dbReference>
<feature type="active site" evidence="4">
    <location>
        <position position="189"/>
    </location>
</feature>
<evidence type="ECO:0000256" key="3">
    <source>
        <dbReference type="ARBA" id="ARBA00048995"/>
    </source>
</evidence>
<keyword evidence="6" id="KW-0670">Pyruvate</keyword>
<dbReference type="SUPFAM" id="SSF51621">
    <property type="entry name" value="Phosphoenolpyruvate/pyruvate domain"/>
    <property type="match status" value="1"/>
</dbReference>
<dbReference type="PANTHER" id="PTHR30523">
    <property type="entry name" value="PHOSPHOENOLPYRUVATE CARBOXYLASE"/>
    <property type="match status" value="1"/>
</dbReference>
<dbReference type="PROSITE" id="PS00781">
    <property type="entry name" value="PEPCASE_1"/>
    <property type="match status" value="1"/>
</dbReference>
<dbReference type="EMBL" id="CP002106">
    <property type="protein sequence ID" value="ADK68466.1"/>
    <property type="molecule type" value="Genomic_DNA"/>
</dbReference>
<dbReference type="AlphaFoldDB" id="E1QWG3"/>
<keyword evidence="7" id="KW-1185">Reference proteome</keyword>
<reference evidence="6 7" key="1">
    <citation type="journal article" date="2010" name="Stand. Genomic Sci.">
        <title>Complete genome sequence of Olsenella uli type strain (VPI D76D-27C).</title>
        <authorList>
            <person name="Goker M."/>
            <person name="Held B."/>
            <person name="Lucas S."/>
            <person name="Nolan M."/>
            <person name="Yasawong M."/>
            <person name="Glavina Del Rio T."/>
            <person name="Tice H."/>
            <person name="Cheng J.F."/>
            <person name="Bruce D."/>
            <person name="Detter J.C."/>
            <person name="Tapia R."/>
            <person name="Han C."/>
            <person name="Goodwin L."/>
            <person name="Pitluck S."/>
            <person name="Liolios K."/>
            <person name="Ivanova N."/>
            <person name="Mavromatis K."/>
            <person name="Mikhailova N."/>
            <person name="Pati A."/>
            <person name="Chen A."/>
            <person name="Palaniappan K."/>
            <person name="Land M."/>
            <person name="Hauser L."/>
            <person name="Chang Y.J."/>
            <person name="Jeffries C.D."/>
            <person name="Rohde M."/>
            <person name="Sikorski J."/>
            <person name="Pukall R."/>
            <person name="Woyke T."/>
            <person name="Bristow J."/>
            <person name="Eisen J.A."/>
            <person name="Markowitz V."/>
            <person name="Hugenholtz P."/>
            <person name="Kyrpides N.C."/>
            <person name="Klenk H.P."/>
            <person name="Lapidus A."/>
        </authorList>
    </citation>
    <scope>NUCLEOTIDE SEQUENCE [LARGE SCALE GENOMIC DNA]</scope>
    <source>
        <strain evidence="7">ATCC 49627 / DSM 7084 / CIP 109912 / JCM 12494 / NCIMB 702895 / VPI D76D-27C</strain>
    </source>
</reference>
<protein>
    <recommendedName>
        <fullName evidence="2">Phosphoenolpyruvate carboxylase</fullName>
    </recommendedName>
</protein>
<comment type="catalytic activity">
    <reaction evidence="3">
        <text>oxaloacetate + phosphate = phosphoenolpyruvate + hydrogencarbonate</text>
        <dbReference type="Rhea" id="RHEA:28370"/>
        <dbReference type="ChEBI" id="CHEBI:16452"/>
        <dbReference type="ChEBI" id="CHEBI:17544"/>
        <dbReference type="ChEBI" id="CHEBI:43474"/>
        <dbReference type="ChEBI" id="CHEBI:58702"/>
        <dbReference type="EC" id="4.1.1.31"/>
    </reaction>
</comment>
<dbReference type="InterPro" id="IPR021135">
    <property type="entry name" value="PEP_COase"/>
</dbReference>
<dbReference type="PROSITE" id="PS00393">
    <property type="entry name" value="PEPCASE_2"/>
    <property type="match status" value="1"/>
</dbReference>
<dbReference type="GO" id="GO:0005829">
    <property type="term" value="C:cytosol"/>
    <property type="evidence" value="ECO:0007669"/>
    <property type="project" value="TreeGrafter"/>
</dbReference>
<keyword evidence="6" id="KW-0456">Lyase</keyword>
<dbReference type="InterPro" id="IPR033129">
    <property type="entry name" value="PEPCASE_His_AS"/>
</dbReference>
<dbReference type="PANTHER" id="PTHR30523:SF6">
    <property type="entry name" value="PHOSPHOENOLPYRUVATE CARBOXYLASE"/>
    <property type="match status" value="1"/>
</dbReference>
<dbReference type="Gene3D" id="1.20.1440.90">
    <property type="entry name" value="Phosphoenolpyruvate/pyruvate domain"/>
    <property type="match status" value="1"/>
</dbReference>
<feature type="active site" evidence="5">
    <location>
        <position position="588"/>
    </location>
</feature>
<dbReference type="eggNOG" id="COG2352">
    <property type="taxonomic scope" value="Bacteria"/>
</dbReference>
<dbReference type="STRING" id="633147.Olsu_1361"/>